<evidence type="ECO:0000256" key="1">
    <source>
        <dbReference type="SAM" id="MobiDB-lite"/>
    </source>
</evidence>
<keyword evidence="3" id="KW-1185">Reference proteome</keyword>
<name>M2TXK1_COCH5</name>
<dbReference type="OrthoDB" id="3658522at2759"/>
<accession>M2TXK1</accession>
<dbReference type="PANTHER" id="PTHR33626">
    <property type="entry name" value="ZGC:158463"/>
    <property type="match status" value="1"/>
</dbReference>
<feature type="region of interest" description="Disordered" evidence="1">
    <location>
        <begin position="159"/>
        <end position="178"/>
    </location>
</feature>
<dbReference type="AlphaFoldDB" id="M2TXK1"/>
<proteinExistence type="predicted"/>
<evidence type="ECO:0000313" key="3">
    <source>
        <dbReference type="Proteomes" id="UP000016936"/>
    </source>
</evidence>
<dbReference type="eggNOG" id="ENOG502S1X0">
    <property type="taxonomic scope" value="Eukaryota"/>
</dbReference>
<dbReference type="EMBL" id="KB445577">
    <property type="protein sequence ID" value="EMD91249.1"/>
    <property type="molecule type" value="Genomic_DNA"/>
</dbReference>
<dbReference type="Proteomes" id="UP000016936">
    <property type="component" value="Unassembled WGS sequence"/>
</dbReference>
<reference evidence="3" key="2">
    <citation type="journal article" date="2013" name="PLoS Genet.">
        <title>Comparative genome structure, secondary metabolite, and effector coding capacity across Cochliobolus pathogens.</title>
        <authorList>
            <person name="Condon B.J."/>
            <person name="Leng Y."/>
            <person name="Wu D."/>
            <person name="Bushley K.E."/>
            <person name="Ohm R.A."/>
            <person name="Otillar R."/>
            <person name="Martin J."/>
            <person name="Schackwitz W."/>
            <person name="Grimwood J."/>
            <person name="MohdZainudin N."/>
            <person name="Xue C."/>
            <person name="Wang R."/>
            <person name="Manning V.A."/>
            <person name="Dhillon B."/>
            <person name="Tu Z.J."/>
            <person name="Steffenson B.J."/>
            <person name="Salamov A."/>
            <person name="Sun H."/>
            <person name="Lowry S."/>
            <person name="LaButti K."/>
            <person name="Han J."/>
            <person name="Copeland A."/>
            <person name="Lindquist E."/>
            <person name="Barry K."/>
            <person name="Schmutz J."/>
            <person name="Baker S.E."/>
            <person name="Ciuffetti L.M."/>
            <person name="Grigoriev I.V."/>
            <person name="Zhong S."/>
            <person name="Turgeon B.G."/>
        </authorList>
    </citation>
    <scope>NUCLEOTIDE SEQUENCE [LARGE SCALE GENOMIC DNA]</scope>
    <source>
        <strain evidence="3">C5 / ATCC 48332 / race O</strain>
    </source>
</reference>
<feature type="compositionally biased region" description="Basic and acidic residues" evidence="1">
    <location>
        <begin position="159"/>
        <end position="170"/>
    </location>
</feature>
<dbReference type="OMA" id="WSREVGN"/>
<organism evidence="2 3">
    <name type="scientific">Cochliobolus heterostrophus (strain C5 / ATCC 48332 / race O)</name>
    <name type="common">Southern corn leaf blight fungus</name>
    <name type="synonym">Bipolaris maydis</name>
    <dbReference type="NCBI Taxonomy" id="701091"/>
    <lineage>
        <taxon>Eukaryota</taxon>
        <taxon>Fungi</taxon>
        <taxon>Dikarya</taxon>
        <taxon>Ascomycota</taxon>
        <taxon>Pezizomycotina</taxon>
        <taxon>Dothideomycetes</taxon>
        <taxon>Pleosporomycetidae</taxon>
        <taxon>Pleosporales</taxon>
        <taxon>Pleosporineae</taxon>
        <taxon>Pleosporaceae</taxon>
        <taxon>Bipolaris</taxon>
    </lineage>
</organism>
<dbReference type="HOGENOM" id="CLU_1723462_0_0_1"/>
<gene>
    <name evidence="2" type="ORF">COCHEDRAFT_1156578</name>
</gene>
<sequence length="178" mass="19625">MFSLISERKLGDRRRSDTVGSGDVLFLTRSAPYEKSKFLGSGGIMVARLKLKEIDGRSPPGLWLVAGFLERLSTQVDGNVLGRTRATLTEPTSSSPWPKGLGNLVKLCRAGDRALQLLLFNEECLVSACHQHALITSLTFVHTARRYYRLNGSVRRSDWLGEVGNDHPKPESSSNSVI</sequence>
<evidence type="ECO:0000313" key="2">
    <source>
        <dbReference type="EMBL" id="EMD91249.1"/>
    </source>
</evidence>
<dbReference type="PANTHER" id="PTHR33626:SF2">
    <property type="match status" value="1"/>
</dbReference>
<protein>
    <submittedName>
        <fullName evidence="2">Uncharacterized protein</fullName>
    </submittedName>
</protein>
<reference evidence="2 3" key="1">
    <citation type="journal article" date="2012" name="PLoS Pathog.">
        <title>Diverse lifestyles and strategies of plant pathogenesis encoded in the genomes of eighteen Dothideomycetes fungi.</title>
        <authorList>
            <person name="Ohm R.A."/>
            <person name="Feau N."/>
            <person name="Henrissat B."/>
            <person name="Schoch C.L."/>
            <person name="Horwitz B.A."/>
            <person name="Barry K.W."/>
            <person name="Condon B.J."/>
            <person name="Copeland A.C."/>
            <person name="Dhillon B."/>
            <person name="Glaser F."/>
            <person name="Hesse C.N."/>
            <person name="Kosti I."/>
            <person name="LaButti K."/>
            <person name="Lindquist E.A."/>
            <person name="Lucas S."/>
            <person name="Salamov A.A."/>
            <person name="Bradshaw R.E."/>
            <person name="Ciuffetti L."/>
            <person name="Hamelin R.C."/>
            <person name="Kema G.H.J."/>
            <person name="Lawrence C."/>
            <person name="Scott J.A."/>
            <person name="Spatafora J.W."/>
            <person name="Turgeon B.G."/>
            <person name="de Wit P.J.G.M."/>
            <person name="Zhong S."/>
            <person name="Goodwin S.B."/>
            <person name="Grigoriev I.V."/>
        </authorList>
    </citation>
    <scope>NUCLEOTIDE SEQUENCE [LARGE SCALE GENOMIC DNA]</scope>
    <source>
        <strain evidence="3">C5 / ATCC 48332 / race O</strain>
    </source>
</reference>